<keyword evidence="5" id="KW-1185">Reference proteome</keyword>
<feature type="domain" description="Response regulatory" evidence="3">
    <location>
        <begin position="24"/>
        <end position="138"/>
    </location>
</feature>
<dbReference type="EMBL" id="CP002959">
    <property type="protein sequence ID" value="AFM11797.1"/>
    <property type="molecule type" value="Genomic_DNA"/>
</dbReference>
<evidence type="ECO:0000313" key="5">
    <source>
        <dbReference type="Proteomes" id="UP000006048"/>
    </source>
</evidence>
<keyword evidence="1 2" id="KW-0597">Phosphoprotein</keyword>
<dbReference type="InterPro" id="IPR050595">
    <property type="entry name" value="Bact_response_regulator"/>
</dbReference>
<evidence type="ECO:0000256" key="1">
    <source>
        <dbReference type="ARBA" id="ARBA00022553"/>
    </source>
</evidence>
<dbReference type="CDD" id="cd00156">
    <property type="entry name" value="REC"/>
    <property type="match status" value="1"/>
</dbReference>
<dbReference type="GO" id="GO:0000160">
    <property type="term" value="P:phosphorelay signal transduction system"/>
    <property type="evidence" value="ECO:0007669"/>
    <property type="project" value="InterPro"/>
</dbReference>
<dbReference type="HOGENOM" id="CLU_1266436_0_0_12"/>
<dbReference type="PANTHER" id="PTHR44591">
    <property type="entry name" value="STRESS RESPONSE REGULATOR PROTEIN 1"/>
    <property type="match status" value="1"/>
</dbReference>
<dbReference type="Proteomes" id="UP000006048">
    <property type="component" value="Chromosome"/>
</dbReference>
<protein>
    <submittedName>
        <fullName evidence="4">Response regulator receiver protein</fullName>
    </submittedName>
</protein>
<dbReference type="KEGG" id="tpx:Turpa_1149"/>
<dbReference type="SUPFAM" id="SSF52172">
    <property type="entry name" value="CheY-like"/>
    <property type="match status" value="1"/>
</dbReference>
<reference evidence="4 5" key="1">
    <citation type="submission" date="2012-06" db="EMBL/GenBank/DDBJ databases">
        <title>The complete chromosome of genome of Turneriella parva DSM 21527.</title>
        <authorList>
            <consortium name="US DOE Joint Genome Institute (JGI-PGF)"/>
            <person name="Lucas S."/>
            <person name="Han J."/>
            <person name="Lapidus A."/>
            <person name="Bruce D."/>
            <person name="Goodwin L."/>
            <person name="Pitluck S."/>
            <person name="Peters L."/>
            <person name="Kyrpides N."/>
            <person name="Mavromatis K."/>
            <person name="Ivanova N."/>
            <person name="Mikhailova N."/>
            <person name="Chertkov O."/>
            <person name="Detter J.C."/>
            <person name="Tapia R."/>
            <person name="Han C."/>
            <person name="Land M."/>
            <person name="Hauser L."/>
            <person name="Markowitz V."/>
            <person name="Cheng J.-F."/>
            <person name="Hugenholtz P."/>
            <person name="Woyke T."/>
            <person name="Wu D."/>
            <person name="Gronow S."/>
            <person name="Wellnitz S."/>
            <person name="Brambilla E."/>
            <person name="Klenk H.-P."/>
            <person name="Eisen J.A."/>
        </authorList>
    </citation>
    <scope>NUCLEOTIDE SEQUENCE [LARGE SCALE GENOMIC DNA]</scope>
    <source>
        <strain evidence="5">ATCC BAA-1111 / DSM 21527 / NCTC 11395 / H</strain>
    </source>
</reference>
<organism evidence="4 5">
    <name type="scientific">Turneriella parva (strain ATCC BAA-1111 / DSM 21527 / NCTC 11395 / H)</name>
    <name type="common">Leptospira parva</name>
    <dbReference type="NCBI Taxonomy" id="869212"/>
    <lineage>
        <taxon>Bacteria</taxon>
        <taxon>Pseudomonadati</taxon>
        <taxon>Spirochaetota</taxon>
        <taxon>Spirochaetia</taxon>
        <taxon>Leptospirales</taxon>
        <taxon>Leptospiraceae</taxon>
        <taxon>Turneriella</taxon>
    </lineage>
</organism>
<evidence type="ECO:0000313" key="4">
    <source>
        <dbReference type="EMBL" id="AFM11797.1"/>
    </source>
</evidence>
<gene>
    <name evidence="4" type="ordered locus">Turpa_1149</name>
</gene>
<accession>I4B3E0</accession>
<dbReference type="Gene3D" id="3.40.50.2300">
    <property type="match status" value="1"/>
</dbReference>
<dbReference type="AlphaFoldDB" id="I4B3E0"/>
<dbReference type="PROSITE" id="PS50110">
    <property type="entry name" value="RESPONSE_REGULATORY"/>
    <property type="match status" value="1"/>
</dbReference>
<sequence length="218" mass="24757">MSCQNLRQLPLVSMFHNAPFSGMKLMVVDDEYSIRSLVMRMAEVWGYIVQDCSSAESALIHLERDRFNIILTDIHMAKMDGVAFAEQVRKKMPSIAIAMMTGYASPKTAKKSQDLGAIYYLKKPFTNEELSQTLKIAAHWNISMLLDRAARKYLKLKQGHERDTQARITSIKSEIKSQLRSPGTAVALREFVYATNVEKNQLYAHLNGKFSIDSVKSF</sequence>
<name>I4B3E0_TURPD</name>
<dbReference type="InterPro" id="IPR001789">
    <property type="entry name" value="Sig_transdc_resp-reg_receiver"/>
</dbReference>
<dbReference type="InterPro" id="IPR011006">
    <property type="entry name" value="CheY-like_superfamily"/>
</dbReference>
<proteinExistence type="predicted"/>
<dbReference type="Pfam" id="PF00072">
    <property type="entry name" value="Response_reg"/>
    <property type="match status" value="1"/>
</dbReference>
<dbReference type="PANTHER" id="PTHR44591:SF3">
    <property type="entry name" value="RESPONSE REGULATORY DOMAIN-CONTAINING PROTEIN"/>
    <property type="match status" value="1"/>
</dbReference>
<dbReference type="STRING" id="869212.Turpa_1149"/>
<feature type="modified residue" description="4-aspartylphosphate" evidence="2">
    <location>
        <position position="73"/>
    </location>
</feature>
<evidence type="ECO:0000259" key="3">
    <source>
        <dbReference type="PROSITE" id="PS50110"/>
    </source>
</evidence>
<dbReference type="SMART" id="SM00448">
    <property type="entry name" value="REC"/>
    <property type="match status" value="1"/>
</dbReference>
<evidence type="ECO:0000256" key="2">
    <source>
        <dbReference type="PROSITE-ProRule" id="PRU00169"/>
    </source>
</evidence>